<accession>A0A061J9M8</accession>
<proteinExistence type="predicted"/>
<dbReference type="VEuPathDB" id="TriTrypDB:TRSC58_00676"/>
<dbReference type="EMBL" id="AUPL01000676">
    <property type="protein sequence ID" value="ESL11569.1"/>
    <property type="molecule type" value="Genomic_DNA"/>
</dbReference>
<evidence type="ECO:0000313" key="2">
    <source>
        <dbReference type="Proteomes" id="UP000031737"/>
    </source>
</evidence>
<organism evidence="1 2">
    <name type="scientific">Trypanosoma rangeli SC58</name>
    <dbReference type="NCBI Taxonomy" id="429131"/>
    <lineage>
        <taxon>Eukaryota</taxon>
        <taxon>Discoba</taxon>
        <taxon>Euglenozoa</taxon>
        <taxon>Kinetoplastea</taxon>
        <taxon>Metakinetoplastina</taxon>
        <taxon>Trypanosomatida</taxon>
        <taxon>Trypanosomatidae</taxon>
        <taxon>Trypanosoma</taxon>
        <taxon>Herpetosoma</taxon>
    </lineage>
</organism>
<name>A0A061J9M8_TRYRA</name>
<reference evidence="1 2" key="1">
    <citation type="submission" date="2013-07" db="EMBL/GenBank/DDBJ databases">
        <authorList>
            <person name="Stoco P.H."/>
            <person name="Wagner G."/>
            <person name="Gerber A."/>
            <person name="Zaha A."/>
            <person name="Thompson C."/>
            <person name="Bartholomeu D.C."/>
            <person name="Luckemeyer D.D."/>
            <person name="Bahia D."/>
            <person name="Loreto E."/>
            <person name="Prestes E.B."/>
            <person name="Lima F.M."/>
            <person name="Rodrigues-Luiz G."/>
            <person name="Vallejo G.A."/>
            <person name="Filho J.F."/>
            <person name="Monteiro K.M."/>
            <person name="Tyler K.M."/>
            <person name="de Almeida L.G."/>
            <person name="Ortiz M.F."/>
            <person name="Siervo M.A."/>
            <person name="de Moraes M.H."/>
            <person name="Cunha O.L."/>
            <person name="Mendonca-Neto R."/>
            <person name="Silva R."/>
            <person name="Teixeira S.M."/>
            <person name="Murta S.M."/>
            <person name="Sincero T.C."/>
            <person name="Mendes T.A."/>
            <person name="Urmenyi T.P."/>
            <person name="Silva V.G."/>
            <person name="da Rocha W.D."/>
            <person name="Andersson B."/>
            <person name="Romanha A.J."/>
            <person name="Steindel M."/>
            <person name="de Vasconcelos A.T."/>
            <person name="Grisard E.C."/>
        </authorList>
    </citation>
    <scope>NUCLEOTIDE SEQUENCE [LARGE SCALE GENOMIC DNA]</scope>
    <source>
        <strain evidence="1 2">SC58</strain>
    </source>
</reference>
<keyword evidence="2" id="KW-1185">Reference proteome</keyword>
<gene>
    <name evidence="1" type="ORF">TRSC58_00676</name>
</gene>
<evidence type="ECO:0000313" key="1">
    <source>
        <dbReference type="EMBL" id="ESL11569.1"/>
    </source>
</evidence>
<sequence length="211" mass="23236">MIRLILLTTFSSVLCFPSFFFFGVVATLTGAPLVVMMGSRGVREALQVESLVTLGDKYRVLAPSCSLREHLTDSYWCSAMEEVCEGKLIGVAVRYTGQNLVLTQFIPKQVSPAGYRYPVSMSIPVEYLVPVANRPSAESPSMAGSFHSSPELSESTVHGDGVTRLCVVCGRYNVPGMLLRRHGYKCRECVGKKSITNLRIEVSRAKEEVNF</sequence>
<dbReference type="Proteomes" id="UP000031737">
    <property type="component" value="Unassembled WGS sequence"/>
</dbReference>
<dbReference type="AlphaFoldDB" id="A0A061J9M8"/>
<protein>
    <submittedName>
        <fullName evidence="1">Uncharacterized protein</fullName>
    </submittedName>
</protein>
<comment type="caution">
    <text evidence="1">The sequence shown here is derived from an EMBL/GenBank/DDBJ whole genome shotgun (WGS) entry which is preliminary data.</text>
</comment>
<dbReference type="OrthoDB" id="238850at2759"/>